<dbReference type="PIRSF" id="PIRSF024492">
    <property type="entry name" value="UCP024492"/>
    <property type="match status" value="1"/>
</dbReference>
<dbReference type="RefSeq" id="WP_425307699.1">
    <property type="nucleotide sequence ID" value="NZ_CP154795.1"/>
</dbReference>
<proteinExistence type="predicted"/>
<dbReference type="EMBL" id="CP154795">
    <property type="protein sequence ID" value="XAN06266.1"/>
    <property type="molecule type" value="Genomic_DNA"/>
</dbReference>
<evidence type="ECO:0000313" key="2">
    <source>
        <dbReference type="Proteomes" id="UP001442841"/>
    </source>
</evidence>
<accession>A0ABZ3FJS9</accession>
<organism evidence="1 2">
    <name type="scientific">Ammonicoccus fulvus</name>
    <dbReference type="NCBI Taxonomy" id="3138240"/>
    <lineage>
        <taxon>Bacteria</taxon>
        <taxon>Bacillati</taxon>
        <taxon>Actinomycetota</taxon>
        <taxon>Actinomycetes</taxon>
        <taxon>Propionibacteriales</taxon>
        <taxon>Propionibacteriaceae</taxon>
        <taxon>Ammonicoccus</taxon>
    </lineage>
</organism>
<dbReference type="Proteomes" id="UP001442841">
    <property type="component" value="Chromosome"/>
</dbReference>
<dbReference type="InterPro" id="IPR007438">
    <property type="entry name" value="DUF488"/>
</dbReference>
<dbReference type="Pfam" id="PF04343">
    <property type="entry name" value="DUF488"/>
    <property type="match status" value="1"/>
</dbReference>
<reference evidence="1 2" key="1">
    <citation type="submission" date="2024-04" db="EMBL/GenBank/DDBJ databases">
        <title>Isolation of an actinomycete strain from pig manure.</title>
        <authorList>
            <person name="Gong T."/>
            <person name="Yu Z."/>
            <person name="An M."/>
            <person name="Wei C."/>
            <person name="Yang W."/>
            <person name="Liu L."/>
        </authorList>
    </citation>
    <scope>NUCLEOTIDE SEQUENCE [LARGE SCALE GENOMIC DNA]</scope>
    <source>
        <strain evidence="1 2">ZF39</strain>
    </source>
</reference>
<dbReference type="InterPro" id="IPR014519">
    <property type="entry name" value="UCP024492"/>
</dbReference>
<protein>
    <submittedName>
        <fullName evidence="1">DUF488 domain-containing protein</fullName>
    </submittedName>
</protein>
<evidence type="ECO:0000313" key="1">
    <source>
        <dbReference type="EMBL" id="XAN06266.1"/>
    </source>
</evidence>
<sequence length="169" mass="19320">MRIHTLGHGTLSEDEFIELARSVELAEVVDVRSFPGSRRNPQFGKELMAEWLPEAGIAYAWVEALGGRRKPVPDSKHTTLRHESFRAYADHMETELFREGIDDLLARGDGRAVMCSEAVWWRCHRRLLADYLLLVHEVEVVHLMHDGRHTEHTPTEGVRLVAGRLVYDG</sequence>
<gene>
    <name evidence="1" type="ORF">AADG42_02740</name>
</gene>
<name>A0ABZ3FJS9_9ACTN</name>
<keyword evidence="2" id="KW-1185">Reference proteome</keyword>
<dbReference type="PANTHER" id="PTHR39337:SF1">
    <property type="entry name" value="BLR5642 PROTEIN"/>
    <property type="match status" value="1"/>
</dbReference>
<dbReference type="PANTHER" id="PTHR39337">
    <property type="entry name" value="BLR5642 PROTEIN"/>
    <property type="match status" value="1"/>
</dbReference>